<gene>
    <name evidence="6" type="ORF">H6A20_07175</name>
</gene>
<evidence type="ECO:0000313" key="6">
    <source>
        <dbReference type="EMBL" id="MBM6948438.1"/>
    </source>
</evidence>
<dbReference type="SUPFAM" id="SSF52540">
    <property type="entry name" value="P-loop containing nucleoside triphosphate hydrolases"/>
    <property type="match status" value="1"/>
</dbReference>
<evidence type="ECO:0000259" key="5">
    <source>
        <dbReference type="PROSITE" id="PS50893"/>
    </source>
</evidence>
<comment type="similarity">
    <text evidence="1">Belongs to the ABC transporter superfamily.</text>
</comment>
<dbReference type="PROSITE" id="PS50893">
    <property type="entry name" value="ABC_TRANSPORTER_2"/>
    <property type="match status" value="1"/>
</dbReference>
<reference evidence="6" key="1">
    <citation type="submission" date="2020-08" db="EMBL/GenBank/DDBJ databases">
        <authorList>
            <person name="Cejkova D."/>
            <person name="Kubasova T."/>
            <person name="Jahodarova E."/>
            <person name="Rychlik I."/>
        </authorList>
    </citation>
    <scope>NUCLEOTIDE SEQUENCE</scope>
    <source>
        <strain evidence="6">An582</strain>
    </source>
</reference>
<proteinExistence type="inferred from homology"/>
<dbReference type="InterPro" id="IPR003593">
    <property type="entry name" value="AAA+_ATPase"/>
</dbReference>
<dbReference type="GO" id="GO:0055085">
    <property type="term" value="P:transmembrane transport"/>
    <property type="evidence" value="ECO:0007669"/>
    <property type="project" value="UniProtKB-ARBA"/>
</dbReference>
<organism evidence="6 7">
    <name type="scientific">Mordavella massiliensis</name>
    <dbReference type="NCBI Taxonomy" id="1871024"/>
    <lineage>
        <taxon>Bacteria</taxon>
        <taxon>Bacillati</taxon>
        <taxon>Bacillota</taxon>
        <taxon>Clostridia</taxon>
        <taxon>Eubacteriales</taxon>
        <taxon>Clostridiaceae</taxon>
        <taxon>Mordavella</taxon>
    </lineage>
</organism>
<dbReference type="AlphaFoldDB" id="A0A938XBG2"/>
<evidence type="ECO:0000313" key="7">
    <source>
        <dbReference type="Proteomes" id="UP000705508"/>
    </source>
</evidence>
<dbReference type="EMBL" id="JACJKS010000008">
    <property type="protein sequence ID" value="MBM6948438.1"/>
    <property type="molecule type" value="Genomic_DNA"/>
</dbReference>
<dbReference type="GO" id="GO:0016887">
    <property type="term" value="F:ATP hydrolysis activity"/>
    <property type="evidence" value="ECO:0007669"/>
    <property type="project" value="InterPro"/>
</dbReference>
<dbReference type="InterPro" id="IPR050319">
    <property type="entry name" value="ABC_transp_ATP-bind"/>
</dbReference>
<dbReference type="InterPro" id="IPR017871">
    <property type="entry name" value="ABC_transporter-like_CS"/>
</dbReference>
<protein>
    <submittedName>
        <fullName evidence="6">ATP-binding cassette domain-containing protein</fullName>
    </submittedName>
</protein>
<evidence type="ECO:0000256" key="1">
    <source>
        <dbReference type="ARBA" id="ARBA00005417"/>
    </source>
</evidence>
<dbReference type="InterPro" id="IPR003439">
    <property type="entry name" value="ABC_transporter-like_ATP-bd"/>
</dbReference>
<keyword evidence="2" id="KW-0813">Transport</keyword>
<dbReference type="PROSITE" id="PS00211">
    <property type="entry name" value="ABC_TRANSPORTER_1"/>
    <property type="match status" value="1"/>
</dbReference>
<name>A0A938XBG2_9CLOT</name>
<keyword evidence="3" id="KW-0547">Nucleotide-binding</keyword>
<dbReference type="InterPro" id="IPR027417">
    <property type="entry name" value="P-loop_NTPase"/>
</dbReference>
<dbReference type="GO" id="GO:0005524">
    <property type="term" value="F:ATP binding"/>
    <property type="evidence" value="ECO:0007669"/>
    <property type="project" value="UniProtKB-KW"/>
</dbReference>
<evidence type="ECO:0000256" key="2">
    <source>
        <dbReference type="ARBA" id="ARBA00022448"/>
    </source>
</evidence>
<feature type="domain" description="ABC transporter" evidence="5">
    <location>
        <begin position="3"/>
        <end position="207"/>
    </location>
</feature>
<evidence type="ECO:0000256" key="3">
    <source>
        <dbReference type="ARBA" id="ARBA00022741"/>
    </source>
</evidence>
<sequence>MTLEARHVTFYYKGKKKGPVLDRFSLQVEAGERVGLKAPSGRGKTTLCRLLAGYEQPNQGEILLDGRPLRDCGSVCPVQMIWQHPETALDPLLRLGDTLAETGGLEERLKKALHIEEGWLSRFPSELSGGELQRFCLARALRPEVRFLLCDEISAMLDLVTQAQIWQFLLAEAEERSLGLLVVSHDDSLLARVCTRIVELPFPSWRIF</sequence>
<dbReference type="SMART" id="SM00382">
    <property type="entry name" value="AAA"/>
    <property type="match status" value="1"/>
</dbReference>
<evidence type="ECO:0000256" key="4">
    <source>
        <dbReference type="ARBA" id="ARBA00022840"/>
    </source>
</evidence>
<keyword evidence="4 6" id="KW-0067">ATP-binding</keyword>
<comment type="caution">
    <text evidence="6">The sequence shown here is derived from an EMBL/GenBank/DDBJ whole genome shotgun (WGS) entry which is preliminary data.</text>
</comment>
<dbReference type="RefSeq" id="WP_204906448.1">
    <property type="nucleotide sequence ID" value="NZ_JACJKS010000008.1"/>
</dbReference>
<dbReference type="PANTHER" id="PTHR43776:SF7">
    <property type="entry name" value="D,D-DIPEPTIDE TRANSPORT ATP-BINDING PROTEIN DDPF-RELATED"/>
    <property type="match status" value="1"/>
</dbReference>
<reference evidence="6" key="2">
    <citation type="journal article" date="2021" name="Sci. Rep.">
        <title>The distribution of antibiotic resistance genes in chicken gut microbiota commensals.</title>
        <authorList>
            <person name="Juricova H."/>
            <person name="Matiasovicova J."/>
            <person name="Kubasova T."/>
            <person name="Cejkova D."/>
            <person name="Rychlik I."/>
        </authorList>
    </citation>
    <scope>NUCLEOTIDE SEQUENCE</scope>
    <source>
        <strain evidence="6">An582</strain>
    </source>
</reference>
<dbReference type="Pfam" id="PF00005">
    <property type="entry name" value="ABC_tran"/>
    <property type="match status" value="1"/>
</dbReference>
<dbReference type="Proteomes" id="UP000705508">
    <property type="component" value="Unassembled WGS sequence"/>
</dbReference>
<accession>A0A938XBG2</accession>
<dbReference type="PANTHER" id="PTHR43776">
    <property type="entry name" value="TRANSPORT ATP-BINDING PROTEIN"/>
    <property type="match status" value="1"/>
</dbReference>
<dbReference type="Gene3D" id="3.40.50.300">
    <property type="entry name" value="P-loop containing nucleotide triphosphate hydrolases"/>
    <property type="match status" value="1"/>
</dbReference>